<dbReference type="InterPro" id="IPR014263">
    <property type="entry name" value="Methanolan_biosynth_EpsI"/>
</dbReference>
<comment type="caution">
    <text evidence="2">The sequence shown here is derived from an EMBL/GenBank/DDBJ whole genome shotgun (WGS) entry which is preliminary data.</text>
</comment>
<sequence length="236" mass="26113">MSRIVPIVIAVVAIAALTFIEGRMSERWGDNRHCDYCATLLDDVPKKIGNWVGVDNEVGEREREVAGARGYVSRTYKNEASGQSVGIWFIVGHARDTFRHTPDICYGGSGFAMQGDQRAFHLDDPEADFWTAKFSRPSRTGGVEQQRVFWTWFRPQADSGEPVTWRVPGSMGDSATRYEFAAAPALFKLYFTTSGDAAEQEGDESVCMTFAREFLPTVEPLLAPANGAIPADFESP</sequence>
<gene>
    <name evidence="2" type="ORF">Pla108_08660</name>
</gene>
<evidence type="ECO:0000313" key="2">
    <source>
        <dbReference type="EMBL" id="TWT99922.1"/>
    </source>
</evidence>
<reference evidence="2 3" key="1">
    <citation type="submission" date="2019-02" db="EMBL/GenBank/DDBJ databases">
        <title>Deep-cultivation of Planctomycetes and their phenomic and genomic characterization uncovers novel biology.</title>
        <authorList>
            <person name="Wiegand S."/>
            <person name="Jogler M."/>
            <person name="Boedeker C."/>
            <person name="Pinto D."/>
            <person name="Vollmers J."/>
            <person name="Rivas-Marin E."/>
            <person name="Kohn T."/>
            <person name="Peeters S.H."/>
            <person name="Heuer A."/>
            <person name="Rast P."/>
            <person name="Oberbeckmann S."/>
            <person name="Bunk B."/>
            <person name="Jeske O."/>
            <person name="Meyerdierks A."/>
            <person name="Storesund J.E."/>
            <person name="Kallscheuer N."/>
            <person name="Luecker S."/>
            <person name="Lage O.M."/>
            <person name="Pohl T."/>
            <person name="Merkel B.J."/>
            <person name="Hornburger P."/>
            <person name="Mueller R.-W."/>
            <person name="Bruemmer F."/>
            <person name="Labrenz M."/>
            <person name="Spormann A.M."/>
            <person name="Op Den Camp H."/>
            <person name="Overmann J."/>
            <person name="Amann R."/>
            <person name="Jetten M.S.M."/>
            <person name="Mascher T."/>
            <person name="Medema M.H."/>
            <person name="Devos D.P."/>
            <person name="Kaster A.-K."/>
            <person name="Ovreas L."/>
            <person name="Rohde M."/>
            <person name="Galperin M.Y."/>
            <person name="Jogler C."/>
        </authorList>
    </citation>
    <scope>NUCLEOTIDE SEQUENCE [LARGE SCALE GENOMIC DNA]</scope>
    <source>
        <strain evidence="2 3">Pla108</strain>
    </source>
</reference>
<keyword evidence="3" id="KW-1185">Reference proteome</keyword>
<proteinExistence type="predicted"/>
<name>A0A5C6AIN5_9BACT</name>
<dbReference type="EMBL" id="SJPR01000001">
    <property type="protein sequence ID" value="TWT99922.1"/>
    <property type="molecule type" value="Genomic_DNA"/>
</dbReference>
<feature type="domain" description="Methanolan biosynthesis EpsI" evidence="1">
    <location>
        <begin position="10"/>
        <end position="154"/>
    </location>
</feature>
<dbReference type="OrthoDB" id="288208at2"/>
<protein>
    <recommendedName>
        <fullName evidence="1">Methanolan biosynthesis EpsI domain-containing protein</fullName>
    </recommendedName>
</protein>
<dbReference type="AlphaFoldDB" id="A0A5C6AIN5"/>
<evidence type="ECO:0000313" key="3">
    <source>
        <dbReference type="Proteomes" id="UP000317421"/>
    </source>
</evidence>
<dbReference type="RefSeq" id="WP_146443332.1">
    <property type="nucleotide sequence ID" value="NZ_SJPR01000001.1"/>
</dbReference>
<dbReference type="Pfam" id="PF11984">
    <property type="entry name" value="DUF3485"/>
    <property type="match status" value="1"/>
</dbReference>
<evidence type="ECO:0000259" key="1">
    <source>
        <dbReference type="Pfam" id="PF11984"/>
    </source>
</evidence>
<dbReference type="Proteomes" id="UP000317421">
    <property type="component" value="Unassembled WGS sequence"/>
</dbReference>
<accession>A0A5C6AIN5</accession>
<organism evidence="2 3">
    <name type="scientific">Botrimarina colliarenosi</name>
    <dbReference type="NCBI Taxonomy" id="2528001"/>
    <lineage>
        <taxon>Bacteria</taxon>
        <taxon>Pseudomonadati</taxon>
        <taxon>Planctomycetota</taxon>
        <taxon>Planctomycetia</taxon>
        <taxon>Pirellulales</taxon>
        <taxon>Lacipirellulaceae</taxon>
        <taxon>Botrimarina</taxon>
    </lineage>
</organism>